<dbReference type="GO" id="GO:0046872">
    <property type="term" value="F:metal ion binding"/>
    <property type="evidence" value="ECO:0007669"/>
    <property type="project" value="UniProtKB-KW"/>
</dbReference>
<gene>
    <name evidence="5" type="ORF">BOO69_16760</name>
</gene>
<organism evidence="5 6">
    <name type="scientific">Sulfitobacter alexandrii</name>
    <dbReference type="NCBI Taxonomy" id="1917485"/>
    <lineage>
        <taxon>Bacteria</taxon>
        <taxon>Pseudomonadati</taxon>
        <taxon>Pseudomonadota</taxon>
        <taxon>Alphaproteobacteria</taxon>
        <taxon>Rhodobacterales</taxon>
        <taxon>Roseobacteraceae</taxon>
        <taxon>Sulfitobacter</taxon>
    </lineage>
</organism>
<keyword evidence="3 4" id="KW-0460">Magnesium</keyword>
<dbReference type="STRING" id="1917485.BOO69_16760"/>
<evidence type="ECO:0000256" key="3">
    <source>
        <dbReference type="ARBA" id="ARBA00022842"/>
    </source>
</evidence>
<keyword evidence="6" id="KW-1185">Reference proteome</keyword>
<evidence type="ECO:0000313" key="6">
    <source>
        <dbReference type="Proteomes" id="UP000181897"/>
    </source>
</evidence>
<feature type="binding site" evidence="4">
    <location>
        <position position="88"/>
    </location>
    <ligand>
        <name>Mg(2+)</name>
        <dbReference type="ChEBI" id="CHEBI:18420"/>
        <label>1</label>
        <note>catalytic</note>
    </ligand>
</feature>
<dbReference type="AlphaFoldDB" id="A0A1J0WL20"/>
<dbReference type="PANTHER" id="PTHR20854:SF4">
    <property type="entry name" value="INOSITOL-1-MONOPHOSPHATASE-RELATED"/>
    <property type="match status" value="1"/>
</dbReference>
<dbReference type="GO" id="GO:0007165">
    <property type="term" value="P:signal transduction"/>
    <property type="evidence" value="ECO:0007669"/>
    <property type="project" value="TreeGrafter"/>
</dbReference>
<evidence type="ECO:0000313" key="5">
    <source>
        <dbReference type="EMBL" id="APE44870.1"/>
    </source>
</evidence>
<feature type="binding site" evidence="4">
    <location>
        <position position="67"/>
    </location>
    <ligand>
        <name>Mg(2+)</name>
        <dbReference type="ChEBI" id="CHEBI:18420"/>
        <label>1</label>
        <note>catalytic</note>
    </ligand>
</feature>
<comment type="cofactor">
    <cofactor evidence="4">
        <name>Mg(2+)</name>
        <dbReference type="ChEBI" id="CHEBI:18420"/>
    </cofactor>
</comment>
<dbReference type="CDD" id="cd01638">
    <property type="entry name" value="CysQ"/>
    <property type="match status" value="1"/>
</dbReference>
<evidence type="ECO:0000256" key="2">
    <source>
        <dbReference type="ARBA" id="ARBA00022723"/>
    </source>
</evidence>
<protein>
    <submittedName>
        <fullName evidence="5">3'(2'),5'-bisphosphate nucleotidase CysQ</fullName>
    </submittedName>
</protein>
<dbReference type="GO" id="GO:0046854">
    <property type="term" value="P:phosphatidylinositol phosphate biosynthetic process"/>
    <property type="evidence" value="ECO:0007669"/>
    <property type="project" value="InterPro"/>
</dbReference>
<feature type="binding site" evidence="4">
    <location>
        <position position="87"/>
    </location>
    <ligand>
        <name>Mg(2+)</name>
        <dbReference type="ChEBI" id="CHEBI:18420"/>
        <label>1</label>
        <note>catalytic</note>
    </ligand>
</feature>
<feature type="binding site" evidence="4">
    <location>
        <position position="207"/>
    </location>
    <ligand>
        <name>Mg(2+)</name>
        <dbReference type="ChEBI" id="CHEBI:18420"/>
        <label>1</label>
        <note>catalytic</note>
    </ligand>
</feature>
<dbReference type="EMBL" id="CP018076">
    <property type="protein sequence ID" value="APE44870.1"/>
    <property type="molecule type" value="Genomic_DNA"/>
</dbReference>
<accession>A0A1J0WL20</accession>
<dbReference type="PROSITE" id="PS00630">
    <property type="entry name" value="IMP_2"/>
    <property type="match status" value="1"/>
</dbReference>
<dbReference type="Proteomes" id="UP000181897">
    <property type="component" value="Chromosome"/>
</dbReference>
<feature type="binding site" evidence="4">
    <location>
        <position position="85"/>
    </location>
    <ligand>
        <name>Mg(2+)</name>
        <dbReference type="ChEBI" id="CHEBI:18420"/>
        <label>1</label>
        <note>catalytic</note>
    </ligand>
</feature>
<sequence>MPAHDLPLLIDAARVAGRVATGFAGKTARRWDKPDDAGPVTEADLAVNDVLQTTLRLARPDYGWLSEETEDNAQRLGKESVFIIDPIDGTRSFVEGSNTWAHSLAVADGGEITAAVVFLPMRDKLYAAAKGQGATLNGATLRAARQPDLSQTTVLAAKPALMDHLWHSGSAPTFKRSYRPSLAYRLALVGEGRFDAMLTLRRSWEWDIAAGALIVSEAGGVCSDQKGAPLVFNNADPRLNGVVAGGGPTQAALIAALA</sequence>
<keyword evidence="2 4" id="KW-0479">Metal-binding</keyword>
<dbReference type="GO" id="GO:0006020">
    <property type="term" value="P:inositol metabolic process"/>
    <property type="evidence" value="ECO:0007669"/>
    <property type="project" value="TreeGrafter"/>
</dbReference>
<evidence type="ECO:0000256" key="4">
    <source>
        <dbReference type="PIRSR" id="PIRSR600760-2"/>
    </source>
</evidence>
<dbReference type="Gene3D" id="3.40.190.80">
    <property type="match status" value="1"/>
</dbReference>
<dbReference type="InterPro" id="IPR000760">
    <property type="entry name" value="Inositol_monophosphatase-like"/>
</dbReference>
<name>A0A1J0WL20_9RHOB</name>
<evidence type="ECO:0000256" key="1">
    <source>
        <dbReference type="ARBA" id="ARBA00009759"/>
    </source>
</evidence>
<dbReference type="Pfam" id="PF00459">
    <property type="entry name" value="Inositol_P"/>
    <property type="match status" value="1"/>
</dbReference>
<dbReference type="PANTHER" id="PTHR20854">
    <property type="entry name" value="INOSITOL MONOPHOSPHATASE"/>
    <property type="match status" value="1"/>
</dbReference>
<dbReference type="GO" id="GO:0008934">
    <property type="term" value="F:inositol monophosphate 1-phosphatase activity"/>
    <property type="evidence" value="ECO:0007669"/>
    <property type="project" value="TreeGrafter"/>
</dbReference>
<dbReference type="SUPFAM" id="SSF56655">
    <property type="entry name" value="Carbohydrate phosphatase"/>
    <property type="match status" value="1"/>
</dbReference>
<dbReference type="RefSeq" id="WP_071973216.1">
    <property type="nucleotide sequence ID" value="NZ_CP018076.1"/>
</dbReference>
<proteinExistence type="inferred from homology"/>
<dbReference type="PRINTS" id="PR00377">
    <property type="entry name" value="IMPHPHTASES"/>
</dbReference>
<comment type="similarity">
    <text evidence="1">Belongs to the inositol monophosphatase superfamily.</text>
</comment>
<dbReference type="OrthoDB" id="9785695at2"/>
<dbReference type="Gene3D" id="3.30.540.10">
    <property type="entry name" value="Fructose-1,6-Bisphosphatase, subunit A, domain 1"/>
    <property type="match status" value="1"/>
</dbReference>
<reference evidence="5 6" key="1">
    <citation type="submission" date="2016-11" db="EMBL/GenBank/DDBJ databases">
        <title>Complete genome sequence of Sulfitobacter sp. AM1-D1, a toxic bacteria associated with marine dinoflagellate Alexandrium minutum in East China Sea.</title>
        <authorList>
            <person name="Yang Q."/>
            <person name="Zhang X."/>
            <person name="Tian X."/>
        </authorList>
    </citation>
    <scope>NUCLEOTIDE SEQUENCE [LARGE SCALE GENOMIC DNA]</scope>
    <source>
        <strain evidence="5 6">AM1-D1</strain>
    </source>
</reference>
<dbReference type="InterPro" id="IPR020550">
    <property type="entry name" value="Inositol_monophosphatase_CS"/>
</dbReference>
<dbReference type="KEGG" id="suam:BOO69_16760"/>